<protein>
    <submittedName>
        <fullName evidence="2">Uncharacterized protein</fullName>
    </submittedName>
</protein>
<feature type="transmembrane region" description="Helical" evidence="1">
    <location>
        <begin position="81"/>
        <end position="99"/>
    </location>
</feature>
<dbReference type="Proteomes" id="UP000027135">
    <property type="component" value="Unassembled WGS sequence"/>
</dbReference>
<keyword evidence="3" id="KW-1185">Reference proteome</keyword>
<keyword evidence="1" id="KW-0472">Membrane</keyword>
<evidence type="ECO:0000313" key="3">
    <source>
        <dbReference type="Proteomes" id="UP000027135"/>
    </source>
</evidence>
<keyword evidence="1" id="KW-1133">Transmembrane helix</keyword>
<dbReference type="InParanoid" id="A0A067RJI4"/>
<gene>
    <name evidence="2" type="ORF">L798_05172</name>
</gene>
<sequence length="100" mass="11452">MRAHDYQAPKWHQPTAAVAWSCQILALAIKGCLPLYDQHLAEHFSVTITCTLNSKNKYLSSPSHYWDDTNHSLTDFNDTTILIYIILFLQLTIHTIACTF</sequence>
<proteinExistence type="predicted"/>
<dbReference type="AlphaFoldDB" id="A0A067RJI4"/>
<evidence type="ECO:0000313" key="2">
    <source>
        <dbReference type="EMBL" id="KDR20672.1"/>
    </source>
</evidence>
<name>A0A067RJI4_ZOONE</name>
<organism evidence="2 3">
    <name type="scientific">Zootermopsis nevadensis</name>
    <name type="common">Dampwood termite</name>
    <dbReference type="NCBI Taxonomy" id="136037"/>
    <lineage>
        <taxon>Eukaryota</taxon>
        <taxon>Metazoa</taxon>
        <taxon>Ecdysozoa</taxon>
        <taxon>Arthropoda</taxon>
        <taxon>Hexapoda</taxon>
        <taxon>Insecta</taxon>
        <taxon>Pterygota</taxon>
        <taxon>Neoptera</taxon>
        <taxon>Polyneoptera</taxon>
        <taxon>Dictyoptera</taxon>
        <taxon>Blattodea</taxon>
        <taxon>Blattoidea</taxon>
        <taxon>Termitoidae</taxon>
        <taxon>Termopsidae</taxon>
        <taxon>Zootermopsis</taxon>
    </lineage>
</organism>
<reference evidence="2 3" key="1">
    <citation type="journal article" date="2014" name="Nat. Commun.">
        <title>Molecular traces of alternative social organization in a termite genome.</title>
        <authorList>
            <person name="Terrapon N."/>
            <person name="Li C."/>
            <person name="Robertson H.M."/>
            <person name="Ji L."/>
            <person name="Meng X."/>
            <person name="Booth W."/>
            <person name="Chen Z."/>
            <person name="Childers C.P."/>
            <person name="Glastad K.M."/>
            <person name="Gokhale K."/>
            <person name="Gowin J."/>
            <person name="Gronenberg W."/>
            <person name="Hermansen R.A."/>
            <person name="Hu H."/>
            <person name="Hunt B.G."/>
            <person name="Huylmans A.K."/>
            <person name="Khalil S.M."/>
            <person name="Mitchell R.D."/>
            <person name="Munoz-Torres M.C."/>
            <person name="Mustard J.A."/>
            <person name="Pan H."/>
            <person name="Reese J.T."/>
            <person name="Scharf M.E."/>
            <person name="Sun F."/>
            <person name="Vogel H."/>
            <person name="Xiao J."/>
            <person name="Yang W."/>
            <person name="Yang Z."/>
            <person name="Yang Z."/>
            <person name="Zhou J."/>
            <person name="Zhu J."/>
            <person name="Brent C.S."/>
            <person name="Elsik C.G."/>
            <person name="Goodisman M.A."/>
            <person name="Liberles D.A."/>
            <person name="Roe R.M."/>
            <person name="Vargo E.L."/>
            <person name="Vilcinskas A."/>
            <person name="Wang J."/>
            <person name="Bornberg-Bauer E."/>
            <person name="Korb J."/>
            <person name="Zhang G."/>
            <person name="Liebig J."/>
        </authorList>
    </citation>
    <scope>NUCLEOTIDE SEQUENCE [LARGE SCALE GENOMIC DNA]</scope>
    <source>
        <tissue evidence="2">Whole organism</tissue>
    </source>
</reference>
<evidence type="ECO:0000256" key="1">
    <source>
        <dbReference type="SAM" id="Phobius"/>
    </source>
</evidence>
<keyword evidence="1" id="KW-0812">Transmembrane</keyword>
<accession>A0A067RJI4</accession>
<dbReference type="EMBL" id="KK852593">
    <property type="protein sequence ID" value="KDR20672.1"/>
    <property type="molecule type" value="Genomic_DNA"/>
</dbReference>